<protein>
    <submittedName>
        <fullName evidence="2">Uncharacterized protein</fullName>
    </submittedName>
</protein>
<dbReference type="AlphaFoldDB" id="A0A7W8DSJ7"/>
<dbReference type="EMBL" id="JACHIF010000015">
    <property type="protein sequence ID" value="MBB5040577.1"/>
    <property type="molecule type" value="Genomic_DNA"/>
</dbReference>
<evidence type="ECO:0000313" key="2">
    <source>
        <dbReference type="EMBL" id="MBB5040577.1"/>
    </source>
</evidence>
<sequence length="155" mass="16530">MIMGKNDFSSLLNAQLKKATGTTAPKPEDNPAKAAAPAPVVKAPVEQVEEPALAPAKTAEKEKPAALTRPKAGKPVTGKGTQGRNTNRVTVNLFEADSRALAVIRELLGSVGHDFTSRSDSMKIGLRLAAKAKPEELAKLFEQVKAEDRRYSGQK</sequence>
<feature type="region of interest" description="Disordered" evidence="1">
    <location>
        <begin position="18"/>
        <end position="86"/>
    </location>
</feature>
<name>A0A7W8DSJ7_9BACT</name>
<gene>
    <name evidence="2" type="ORF">HNQ64_004865</name>
</gene>
<dbReference type="Proteomes" id="UP000534294">
    <property type="component" value="Unassembled WGS sequence"/>
</dbReference>
<feature type="compositionally biased region" description="Low complexity" evidence="1">
    <location>
        <begin position="32"/>
        <end position="57"/>
    </location>
</feature>
<organism evidence="2 3">
    <name type="scientific">Prosthecobacter dejongeii</name>
    <dbReference type="NCBI Taxonomy" id="48465"/>
    <lineage>
        <taxon>Bacteria</taxon>
        <taxon>Pseudomonadati</taxon>
        <taxon>Verrucomicrobiota</taxon>
        <taxon>Verrucomicrobiia</taxon>
        <taxon>Verrucomicrobiales</taxon>
        <taxon>Verrucomicrobiaceae</taxon>
        <taxon>Prosthecobacter</taxon>
    </lineage>
</organism>
<proteinExistence type="predicted"/>
<dbReference type="RefSeq" id="WP_184213297.1">
    <property type="nucleotide sequence ID" value="NZ_JACHIF010000015.1"/>
</dbReference>
<evidence type="ECO:0000256" key="1">
    <source>
        <dbReference type="SAM" id="MobiDB-lite"/>
    </source>
</evidence>
<comment type="caution">
    <text evidence="2">The sequence shown here is derived from an EMBL/GenBank/DDBJ whole genome shotgun (WGS) entry which is preliminary data.</text>
</comment>
<accession>A0A7W8DSJ7</accession>
<evidence type="ECO:0000313" key="3">
    <source>
        <dbReference type="Proteomes" id="UP000534294"/>
    </source>
</evidence>
<reference evidence="2 3" key="1">
    <citation type="submission" date="2020-08" db="EMBL/GenBank/DDBJ databases">
        <title>Genomic Encyclopedia of Type Strains, Phase IV (KMG-IV): sequencing the most valuable type-strain genomes for metagenomic binning, comparative biology and taxonomic classification.</title>
        <authorList>
            <person name="Goeker M."/>
        </authorList>
    </citation>
    <scope>NUCLEOTIDE SEQUENCE [LARGE SCALE GENOMIC DNA]</scope>
    <source>
        <strain evidence="2 3">DSM 12251</strain>
    </source>
</reference>
<keyword evidence="3" id="KW-1185">Reference proteome</keyword>